<dbReference type="PATRIC" id="fig|999552.6.peg.436"/>
<dbReference type="GO" id="GO:0032993">
    <property type="term" value="C:protein-DNA complex"/>
    <property type="evidence" value="ECO:0007669"/>
    <property type="project" value="TreeGrafter"/>
</dbReference>
<evidence type="ECO:0000256" key="4">
    <source>
        <dbReference type="ARBA" id="ARBA00023163"/>
    </source>
</evidence>
<dbReference type="HOGENOM" id="CLU_039613_6_4_5"/>
<dbReference type="PANTHER" id="PTHR30346">
    <property type="entry name" value="TRANSCRIPTIONAL DUAL REGULATOR HCAR-RELATED"/>
    <property type="match status" value="1"/>
</dbReference>
<reference evidence="6 7" key="1">
    <citation type="submission" date="2013-09" db="EMBL/GenBank/DDBJ databases">
        <authorList>
            <consortium name="DOE Joint Genome Institute"/>
            <person name="Klenk H.-P."/>
            <person name="Huntemann M."/>
            <person name="Han J."/>
            <person name="Chen A."/>
            <person name="Kyrpides N."/>
            <person name="Mavromatis K."/>
            <person name="Markowitz V."/>
            <person name="Palaniappan K."/>
            <person name="Ivanova N."/>
            <person name="Schaumberg A."/>
            <person name="Pati A."/>
            <person name="Liolios K."/>
            <person name="Nordberg H.P."/>
            <person name="Cantor M.N."/>
            <person name="Hua S.X."/>
            <person name="Woyke T."/>
        </authorList>
    </citation>
    <scope>NUCLEOTIDE SEQUENCE [LARGE SCALE GENOMIC DNA]</scope>
    <source>
        <strain evidence="6 7">DSM 14336</strain>
    </source>
</reference>
<dbReference type="GO" id="GO:0003700">
    <property type="term" value="F:DNA-binding transcription factor activity"/>
    <property type="evidence" value="ECO:0007669"/>
    <property type="project" value="InterPro"/>
</dbReference>
<organism evidence="6 7">
    <name type="scientific">Leisingera methylohalidivorans DSM 14336</name>
    <dbReference type="NCBI Taxonomy" id="999552"/>
    <lineage>
        <taxon>Bacteria</taxon>
        <taxon>Pseudomonadati</taxon>
        <taxon>Pseudomonadota</taxon>
        <taxon>Alphaproteobacteria</taxon>
        <taxon>Rhodobacterales</taxon>
        <taxon>Roseobacteraceae</taxon>
        <taxon>Leisingera</taxon>
    </lineage>
</organism>
<dbReference type="GO" id="GO:0003677">
    <property type="term" value="F:DNA binding"/>
    <property type="evidence" value="ECO:0007669"/>
    <property type="project" value="UniProtKB-KW"/>
</dbReference>
<evidence type="ECO:0000313" key="6">
    <source>
        <dbReference type="EMBL" id="AHC99682.1"/>
    </source>
</evidence>
<evidence type="ECO:0000259" key="5">
    <source>
        <dbReference type="PROSITE" id="PS50931"/>
    </source>
</evidence>
<dbReference type="KEGG" id="lmd:METH_02190"/>
<proteinExistence type="inferred from homology"/>
<comment type="similarity">
    <text evidence="1">Belongs to the LysR transcriptional regulatory family.</text>
</comment>
<dbReference type="AlphaFoldDB" id="V9VNT9"/>
<dbReference type="InterPro" id="IPR036388">
    <property type="entry name" value="WH-like_DNA-bd_sf"/>
</dbReference>
<dbReference type="STRING" id="999552.METH_02190"/>
<dbReference type="InterPro" id="IPR000847">
    <property type="entry name" value="LysR_HTH_N"/>
</dbReference>
<sequence>MLYLTLRHYEYICAVAQHGSLSAAAEAVHVSQPALSAALSRIEDHLGHSLFLRRRGAALALTPQGRDFAAQAQELLDQARRLEDPKGSSAGQRRIMLACFSDLAPFLLAPALKMLRQALPEVEIRHRACGFAPLINALTEGEADLAITYDLGLDAGFSRAELDRFSPHALVPPGHPLAGRSDLSLAEVALYPLVLSQEGLSVQHMLGLFKAHGLVPRIVHRADSLELLRSLAANGEGAGISYSLPPGGMSYDGKPLCAVRITDKAAEEPVILATHARLPDASPAFKAREILCRMFSAGPSDLAQADHHID</sequence>
<dbReference type="Pfam" id="PF00126">
    <property type="entry name" value="HTH_1"/>
    <property type="match status" value="1"/>
</dbReference>
<dbReference type="Pfam" id="PF03466">
    <property type="entry name" value="LysR_substrate"/>
    <property type="match status" value="1"/>
</dbReference>
<keyword evidence="7" id="KW-1185">Reference proteome</keyword>
<keyword evidence="3" id="KW-0238">DNA-binding</keyword>
<evidence type="ECO:0000256" key="1">
    <source>
        <dbReference type="ARBA" id="ARBA00009437"/>
    </source>
</evidence>
<name>V9VNT9_9RHOB</name>
<dbReference type="InterPro" id="IPR005119">
    <property type="entry name" value="LysR_subst-bd"/>
</dbReference>
<dbReference type="EMBL" id="CP006773">
    <property type="protein sequence ID" value="AHC99682.1"/>
    <property type="molecule type" value="Genomic_DNA"/>
</dbReference>
<dbReference type="InterPro" id="IPR036390">
    <property type="entry name" value="WH_DNA-bd_sf"/>
</dbReference>
<dbReference type="Proteomes" id="UP000018780">
    <property type="component" value="Chromosome"/>
</dbReference>
<dbReference type="SUPFAM" id="SSF46785">
    <property type="entry name" value="Winged helix' DNA-binding domain"/>
    <property type="match status" value="1"/>
</dbReference>
<dbReference type="SUPFAM" id="SSF53850">
    <property type="entry name" value="Periplasmic binding protein-like II"/>
    <property type="match status" value="1"/>
</dbReference>
<dbReference type="OrthoDB" id="8679465at2"/>
<gene>
    <name evidence="6" type="ORF">METH_02190</name>
</gene>
<evidence type="ECO:0000256" key="2">
    <source>
        <dbReference type="ARBA" id="ARBA00023015"/>
    </source>
</evidence>
<dbReference type="PROSITE" id="PS50931">
    <property type="entry name" value="HTH_LYSR"/>
    <property type="match status" value="1"/>
</dbReference>
<dbReference type="PRINTS" id="PR00039">
    <property type="entry name" value="HTHLYSR"/>
</dbReference>
<keyword evidence="4" id="KW-0804">Transcription</keyword>
<dbReference type="RefSeq" id="WP_024088756.1">
    <property type="nucleotide sequence ID" value="NC_023135.1"/>
</dbReference>
<keyword evidence="2" id="KW-0805">Transcription regulation</keyword>
<accession>V9VNT9</accession>
<evidence type="ECO:0000313" key="7">
    <source>
        <dbReference type="Proteomes" id="UP000018780"/>
    </source>
</evidence>
<protein>
    <submittedName>
        <fullName evidence="6">LysR family transcriptional regulator</fullName>
    </submittedName>
</protein>
<dbReference type="Gene3D" id="3.40.190.10">
    <property type="entry name" value="Periplasmic binding protein-like II"/>
    <property type="match status" value="2"/>
</dbReference>
<dbReference type="PANTHER" id="PTHR30346:SF0">
    <property type="entry name" value="HCA OPERON TRANSCRIPTIONAL ACTIVATOR HCAR"/>
    <property type="match status" value="1"/>
</dbReference>
<feature type="domain" description="HTH lysR-type" evidence="5">
    <location>
        <begin position="4"/>
        <end position="62"/>
    </location>
</feature>
<dbReference type="Gene3D" id="1.10.10.10">
    <property type="entry name" value="Winged helix-like DNA-binding domain superfamily/Winged helix DNA-binding domain"/>
    <property type="match status" value="1"/>
</dbReference>
<evidence type="ECO:0000256" key="3">
    <source>
        <dbReference type="ARBA" id="ARBA00023125"/>
    </source>
</evidence>